<gene>
    <name evidence="6" type="ORF">HXW94_09380</name>
</gene>
<keyword evidence="2" id="KW-0561">Oxygen transport</keyword>
<evidence type="ECO:0000256" key="4">
    <source>
        <dbReference type="ARBA" id="ARBA00023004"/>
    </source>
</evidence>
<dbReference type="InterPro" id="IPR012312">
    <property type="entry name" value="Hemerythrin-like"/>
</dbReference>
<dbReference type="CDD" id="cd12107">
    <property type="entry name" value="Hemerythrin"/>
    <property type="match status" value="1"/>
</dbReference>
<dbReference type="InterPro" id="IPR035938">
    <property type="entry name" value="Hemerythrin-like_sf"/>
</dbReference>
<evidence type="ECO:0000256" key="1">
    <source>
        <dbReference type="ARBA" id="ARBA00010587"/>
    </source>
</evidence>
<evidence type="ECO:0000256" key="2">
    <source>
        <dbReference type="ARBA" id="ARBA00022621"/>
    </source>
</evidence>
<keyword evidence="4" id="KW-0408">Iron</keyword>
<protein>
    <submittedName>
        <fullName evidence="6">Bacteriohemerythrin</fullName>
    </submittedName>
</protein>
<dbReference type="GO" id="GO:0005344">
    <property type="term" value="F:oxygen carrier activity"/>
    <property type="evidence" value="ECO:0007669"/>
    <property type="project" value="UniProtKB-KW"/>
</dbReference>
<dbReference type="NCBIfam" id="TIGR02481">
    <property type="entry name" value="hemeryth_dom"/>
    <property type="match status" value="1"/>
</dbReference>
<keyword evidence="3" id="KW-0479">Metal-binding</keyword>
<keyword evidence="7" id="KW-1185">Reference proteome</keyword>
<dbReference type="GO" id="GO:0046872">
    <property type="term" value="F:metal ion binding"/>
    <property type="evidence" value="ECO:0007669"/>
    <property type="project" value="UniProtKB-KW"/>
</dbReference>
<keyword evidence="2" id="KW-0813">Transport</keyword>
<comment type="caution">
    <text evidence="6">The sequence shown here is derived from an EMBL/GenBank/DDBJ whole genome shotgun (WGS) entry which is preliminary data.</text>
</comment>
<dbReference type="PROSITE" id="PS00550">
    <property type="entry name" value="HEMERYTHRINS"/>
    <property type="match status" value="1"/>
</dbReference>
<feature type="domain" description="Hemerythrin-like" evidence="5">
    <location>
        <begin position="14"/>
        <end position="123"/>
    </location>
</feature>
<evidence type="ECO:0000259" key="5">
    <source>
        <dbReference type="Pfam" id="PF01814"/>
    </source>
</evidence>
<reference evidence="6 7" key="1">
    <citation type="submission" date="2020-06" db="EMBL/GenBank/DDBJ databases">
        <title>High-quality draft genome of sulfate reducer Desulfobacter latus type strain AcrS2 isolated from marine sediment.</title>
        <authorList>
            <person name="Hoppe M."/>
            <person name="Larsen C.K."/>
            <person name="Marshall I.P.G."/>
            <person name="Schramm A."/>
            <person name="Marietou A.G."/>
        </authorList>
    </citation>
    <scope>NUCLEOTIDE SEQUENCE [LARGE SCALE GENOMIC DNA]</scope>
    <source>
        <strain evidence="6 7">AcRS2</strain>
    </source>
</reference>
<proteinExistence type="inferred from homology"/>
<dbReference type="NCBIfam" id="NF033749">
    <property type="entry name" value="bact_hemeryth"/>
    <property type="match status" value="1"/>
</dbReference>
<comment type="similarity">
    <text evidence="1">Belongs to the hemerythrin family.</text>
</comment>
<dbReference type="PANTHER" id="PTHR37164:SF1">
    <property type="entry name" value="BACTERIOHEMERYTHRIN"/>
    <property type="match status" value="1"/>
</dbReference>
<dbReference type="RefSeq" id="WP_178366652.1">
    <property type="nucleotide sequence ID" value="NZ_JACADJ010000027.1"/>
</dbReference>
<dbReference type="InterPro" id="IPR016131">
    <property type="entry name" value="Haemerythrin_Fe_BS"/>
</dbReference>
<name>A0A850T7W2_9BACT</name>
<dbReference type="EMBL" id="JACADJ010000027">
    <property type="protein sequence ID" value="NWH05195.1"/>
    <property type="molecule type" value="Genomic_DNA"/>
</dbReference>
<evidence type="ECO:0000313" key="7">
    <source>
        <dbReference type="Proteomes" id="UP000553343"/>
    </source>
</evidence>
<evidence type="ECO:0000256" key="3">
    <source>
        <dbReference type="ARBA" id="ARBA00022723"/>
    </source>
</evidence>
<dbReference type="Gene3D" id="1.20.120.50">
    <property type="entry name" value="Hemerythrin-like"/>
    <property type="match status" value="1"/>
</dbReference>
<dbReference type="AlphaFoldDB" id="A0A850T7W2"/>
<evidence type="ECO:0000313" key="6">
    <source>
        <dbReference type="EMBL" id="NWH05195.1"/>
    </source>
</evidence>
<dbReference type="Pfam" id="PF01814">
    <property type="entry name" value="Hemerythrin"/>
    <property type="match status" value="1"/>
</dbReference>
<organism evidence="6 7">
    <name type="scientific">Desulfobacter latus</name>
    <dbReference type="NCBI Taxonomy" id="2292"/>
    <lineage>
        <taxon>Bacteria</taxon>
        <taxon>Pseudomonadati</taxon>
        <taxon>Thermodesulfobacteriota</taxon>
        <taxon>Desulfobacteria</taxon>
        <taxon>Desulfobacterales</taxon>
        <taxon>Desulfobacteraceae</taxon>
        <taxon>Desulfobacter</taxon>
    </lineage>
</organism>
<sequence length="132" mass="16007">MIKRIQWQTKYKIGIKEVDLQHEYFALLINRLGSELFLTNSIHYKHRLMEELSLYASFHFISEENMMMKANFPDYKGHARLHRKLLSRLNDQINYFCSEKVTEESIINFLVSWFFEHTLEHDKAFSLFLNEK</sequence>
<dbReference type="PANTHER" id="PTHR37164">
    <property type="entry name" value="BACTERIOHEMERYTHRIN"/>
    <property type="match status" value="1"/>
</dbReference>
<dbReference type="Proteomes" id="UP000553343">
    <property type="component" value="Unassembled WGS sequence"/>
</dbReference>
<dbReference type="SUPFAM" id="SSF47188">
    <property type="entry name" value="Hemerythrin-like"/>
    <property type="match status" value="1"/>
</dbReference>
<dbReference type="InterPro" id="IPR050669">
    <property type="entry name" value="Hemerythrin"/>
</dbReference>
<accession>A0A850T7W2</accession>
<dbReference type="InterPro" id="IPR012827">
    <property type="entry name" value="Hemerythrin_metal-bd"/>
</dbReference>